<reference evidence="1 2" key="1">
    <citation type="submission" date="2016-06" db="EMBL/GenBank/DDBJ databases">
        <title>Comparative genomics of the ectomycorrhizal sister species Rhizopogon vinicolor and Rhizopogon vesiculosus (Basidiomycota: Boletales) reveals a divergence of the mating type B locus.</title>
        <authorList>
            <consortium name="DOE Joint Genome Institute"/>
            <person name="Mujic A.B."/>
            <person name="Kuo A."/>
            <person name="Tritt A."/>
            <person name="Lipzen A."/>
            <person name="Chen C."/>
            <person name="Johnson J."/>
            <person name="Sharma A."/>
            <person name="Barry K."/>
            <person name="Grigoriev I.V."/>
            <person name="Spatafora J.W."/>
        </authorList>
    </citation>
    <scope>NUCLEOTIDE SEQUENCE [LARGE SCALE GENOMIC DNA]</scope>
    <source>
        <strain evidence="1 2">AM-OR11-026</strain>
    </source>
</reference>
<protein>
    <recommendedName>
        <fullName evidence="3">F-box domain-containing protein</fullName>
    </recommendedName>
</protein>
<name>A0A1B7MFT4_9AGAM</name>
<evidence type="ECO:0000313" key="1">
    <source>
        <dbReference type="EMBL" id="OAX31464.1"/>
    </source>
</evidence>
<gene>
    <name evidence="1" type="ORF">K503DRAFT_82105</name>
</gene>
<dbReference type="InParanoid" id="A0A1B7MFT4"/>
<sequence>MHPALRNFELLSVISSYTHYGSLPALASTCRAFEHPALDVLWRDLQSMQPLVKCLPSDLFDFDQGCRVLQKPLDANMWETLRKYTTRVYSIRQTCRSSIMECLSQLMLPCPFIPASLFPHLRKLTWYTEGTQYAAEFLRMTLVPSLMFLDMRVSSPSVTFLSVLSTLGTSCPHLQDVAVKIPSAADNLIHKISPFIAQPISQLSNLQRLATWDLGNQGIEHIMQLQTLQSLT</sequence>
<accession>A0A1B7MFT4</accession>
<dbReference type="OrthoDB" id="2651843at2759"/>
<dbReference type="AlphaFoldDB" id="A0A1B7MFT4"/>
<organism evidence="1 2">
    <name type="scientific">Rhizopogon vinicolor AM-OR11-026</name>
    <dbReference type="NCBI Taxonomy" id="1314800"/>
    <lineage>
        <taxon>Eukaryota</taxon>
        <taxon>Fungi</taxon>
        <taxon>Dikarya</taxon>
        <taxon>Basidiomycota</taxon>
        <taxon>Agaricomycotina</taxon>
        <taxon>Agaricomycetes</taxon>
        <taxon>Agaricomycetidae</taxon>
        <taxon>Boletales</taxon>
        <taxon>Suillineae</taxon>
        <taxon>Rhizopogonaceae</taxon>
        <taxon>Rhizopogon</taxon>
    </lineage>
</organism>
<dbReference type="EMBL" id="KV449388">
    <property type="protein sequence ID" value="OAX31464.1"/>
    <property type="molecule type" value="Genomic_DNA"/>
</dbReference>
<proteinExistence type="predicted"/>
<evidence type="ECO:0000313" key="2">
    <source>
        <dbReference type="Proteomes" id="UP000092154"/>
    </source>
</evidence>
<keyword evidence="2" id="KW-1185">Reference proteome</keyword>
<evidence type="ECO:0008006" key="3">
    <source>
        <dbReference type="Google" id="ProtNLM"/>
    </source>
</evidence>
<dbReference type="Proteomes" id="UP000092154">
    <property type="component" value="Unassembled WGS sequence"/>
</dbReference>
<dbReference type="STRING" id="1314800.A0A1B7MFT4"/>